<dbReference type="PANTHER" id="PTHR42939:SF1">
    <property type="entry name" value="ABC TRANSPORTER ATP-BINDING PROTEIN ALBC-RELATED"/>
    <property type="match status" value="1"/>
</dbReference>
<protein>
    <submittedName>
        <fullName evidence="5">ABC transporter ATP-binding protein</fullName>
    </submittedName>
</protein>
<evidence type="ECO:0000313" key="5">
    <source>
        <dbReference type="EMBL" id="ASP28293.1"/>
    </source>
</evidence>
<keyword evidence="3 5" id="KW-0067">ATP-binding</keyword>
<dbReference type="GO" id="GO:0005524">
    <property type="term" value="F:ATP binding"/>
    <property type="evidence" value="ECO:0007669"/>
    <property type="project" value="UniProtKB-KW"/>
</dbReference>
<dbReference type="CDD" id="cd03225">
    <property type="entry name" value="ABC_cobalt_CbiO_domain1"/>
    <property type="match status" value="1"/>
</dbReference>
<dbReference type="KEGG" id="scou:SCORR_v1c05210"/>
<dbReference type="PROSITE" id="PS50893">
    <property type="entry name" value="ABC_TRANSPORTER_2"/>
    <property type="match status" value="1"/>
</dbReference>
<evidence type="ECO:0000256" key="1">
    <source>
        <dbReference type="ARBA" id="ARBA00022448"/>
    </source>
</evidence>
<dbReference type="InterPro" id="IPR015856">
    <property type="entry name" value="ABC_transpr_CbiO/EcfA_su"/>
</dbReference>
<name>A0A222EPS1_9MOLU</name>
<reference evidence="5 6" key="1">
    <citation type="submission" date="2017-07" db="EMBL/GenBank/DDBJ databases">
        <title>Complete genome sequence of Spiroplasma corruscae EC-1 (DSM 19793).</title>
        <authorList>
            <person name="Tsai Y.-M."/>
            <person name="Lo W.-S."/>
            <person name="Kuo C.-H."/>
        </authorList>
    </citation>
    <scope>NUCLEOTIDE SEQUENCE [LARGE SCALE GENOMIC DNA]</scope>
    <source>
        <strain evidence="5 6">EC-1</strain>
    </source>
</reference>
<dbReference type="GO" id="GO:0022857">
    <property type="term" value="F:transmembrane transporter activity"/>
    <property type="evidence" value="ECO:0007669"/>
    <property type="project" value="UniProtKB-ARBA"/>
</dbReference>
<dbReference type="EMBL" id="CP022535">
    <property type="protein sequence ID" value="ASP28293.1"/>
    <property type="molecule type" value="Genomic_DNA"/>
</dbReference>
<dbReference type="Proteomes" id="UP000203229">
    <property type="component" value="Chromosome"/>
</dbReference>
<sequence>MIEVKNLTKVYKKNKKNILNNISFKIKNGDICLFCGPNGAGKTTTIKAIFKELEFKEGEITYNNKKLLSSSLKDFAFFPDSNNIPLSLTVKDYIQYIGTIYDIKKTTLKEKTEFLIKFFNLEEHKNKKLGELSAGWKKRAIFAGVLVNEPKYVFMDEPTANLDIASQEYFVQVVKKLNEKGVTFFITTHQIEDFSKINNHLIVINEGNILYDQYINPNKQNSKDIYLEHIKNTETNNDLLEKIYTEK</sequence>
<evidence type="ECO:0000259" key="4">
    <source>
        <dbReference type="PROSITE" id="PS50893"/>
    </source>
</evidence>
<dbReference type="InterPro" id="IPR027417">
    <property type="entry name" value="P-loop_NTPase"/>
</dbReference>
<evidence type="ECO:0000256" key="3">
    <source>
        <dbReference type="ARBA" id="ARBA00022840"/>
    </source>
</evidence>
<dbReference type="InterPro" id="IPR051782">
    <property type="entry name" value="ABC_Transporter_VariousFunc"/>
</dbReference>
<dbReference type="PROSITE" id="PS00211">
    <property type="entry name" value="ABC_TRANSPORTER_1"/>
    <property type="match status" value="1"/>
</dbReference>
<dbReference type="SMART" id="SM00382">
    <property type="entry name" value="AAA"/>
    <property type="match status" value="1"/>
</dbReference>
<dbReference type="PANTHER" id="PTHR42939">
    <property type="entry name" value="ABC TRANSPORTER ATP-BINDING PROTEIN ALBC-RELATED"/>
    <property type="match status" value="1"/>
</dbReference>
<keyword evidence="2" id="KW-0547">Nucleotide-binding</keyword>
<proteinExistence type="predicted"/>
<gene>
    <name evidence="5" type="ORF">SCORR_v1c05210</name>
</gene>
<dbReference type="Pfam" id="PF00005">
    <property type="entry name" value="ABC_tran"/>
    <property type="match status" value="1"/>
</dbReference>
<dbReference type="AlphaFoldDB" id="A0A222EPS1"/>
<dbReference type="GO" id="GO:0016887">
    <property type="term" value="F:ATP hydrolysis activity"/>
    <property type="evidence" value="ECO:0007669"/>
    <property type="project" value="InterPro"/>
</dbReference>
<dbReference type="RefSeq" id="WP_094048891.1">
    <property type="nucleotide sequence ID" value="NZ_CP022535.1"/>
</dbReference>
<dbReference type="InterPro" id="IPR003439">
    <property type="entry name" value="ABC_transporter-like_ATP-bd"/>
</dbReference>
<dbReference type="OrthoDB" id="9779029at2"/>
<dbReference type="GO" id="GO:0016020">
    <property type="term" value="C:membrane"/>
    <property type="evidence" value="ECO:0007669"/>
    <property type="project" value="InterPro"/>
</dbReference>
<dbReference type="Gene3D" id="3.40.50.300">
    <property type="entry name" value="P-loop containing nucleotide triphosphate hydrolases"/>
    <property type="match status" value="1"/>
</dbReference>
<evidence type="ECO:0000313" key="6">
    <source>
        <dbReference type="Proteomes" id="UP000203229"/>
    </source>
</evidence>
<dbReference type="SUPFAM" id="SSF52540">
    <property type="entry name" value="P-loop containing nucleoside triphosphate hydrolases"/>
    <property type="match status" value="1"/>
</dbReference>
<dbReference type="InterPro" id="IPR017871">
    <property type="entry name" value="ABC_transporter-like_CS"/>
</dbReference>
<keyword evidence="6" id="KW-1185">Reference proteome</keyword>
<keyword evidence="1" id="KW-0813">Transport</keyword>
<accession>A0A222EPS1</accession>
<feature type="domain" description="ABC transporter" evidence="4">
    <location>
        <begin position="2"/>
        <end position="231"/>
    </location>
</feature>
<dbReference type="InterPro" id="IPR003593">
    <property type="entry name" value="AAA+_ATPase"/>
</dbReference>
<evidence type="ECO:0000256" key="2">
    <source>
        <dbReference type="ARBA" id="ARBA00022741"/>
    </source>
</evidence>
<organism evidence="5 6">
    <name type="scientific">Spiroplasma corruscae</name>
    <dbReference type="NCBI Taxonomy" id="216934"/>
    <lineage>
        <taxon>Bacteria</taxon>
        <taxon>Bacillati</taxon>
        <taxon>Mycoplasmatota</taxon>
        <taxon>Mollicutes</taxon>
        <taxon>Entomoplasmatales</taxon>
        <taxon>Spiroplasmataceae</taxon>
        <taxon>Spiroplasma</taxon>
    </lineage>
</organism>